<dbReference type="EMBL" id="LN483332">
    <property type="protein sequence ID" value="CED85546.1"/>
    <property type="molecule type" value="Genomic_DNA"/>
</dbReference>
<dbReference type="AlphaFoldDB" id="A0A0F7SVH1"/>
<sequence>MYAWMYVFSREEGLALALSLCKNPLRAVRLSFLLEIGRASEGGEGGVRTRLYGVCGGRARGKLYQRQSRENSRQVSNFAAQIFIKHEFLFSGSRKSNAPRHFRIYFRADGVVDGFFQIADGR</sequence>
<protein>
    <submittedName>
        <fullName evidence="1">Uncharacterized protein</fullName>
    </submittedName>
</protein>
<proteinExistence type="predicted"/>
<name>A0A0F7SVH1_PHARH</name>
<reference evidence="1" key="1">
    <citation type="submission" date="2014-08" db="EMBL/GenBank/DDBJ databases">
        <authorList>
            <person name="Sharma Rahul"/>
            <person name="Thines Marco"/>
        </authorList>
    </citation>
    <scope>NUCLEOTIDE SEQUENCE</scope>
</reference>
<evidence type="ECO:0000313" key="1">
    <source>
        <dbReference type="EMBL" id="CED85546.1"/>
    </source>
</evidence>
<organism evidence="1">
    <name type="scientific">Phaffia rhodozyma</name>
    <name type="common">Yeast</name>
    <name type="synonym">Xanthophyllomyces dendrorhous</name>
    <dbReference type="NCBI Taxonomy" id="264483"/>
    <lineage>
        <taxon>Eukaryota</taxon>
        <taxon>Fungi</taxon>
        <taxon>Dikarya</taxon>
        <taxon>Basidiomycota</taxon>
        <taxon>Agaricomycotina</taxon>
        <taxon>Tremellomycetes</taxon>
        <taxon>Cystofilobasidiales</taxon>
        <taxon>Mrakiaceae</taxon>
        <taxon>Phaffia</taxon>
    </lineage>
</organism>
<accession>A0A0F7SVH1</accession>